<dbReference type="PANTHER" id="PTHR12286:SF5">
    <property type="entry name" value="SACCHAROPINE DEHYDROGENASE-LIKE OXIDOREDUCTASE"/>
    <property type="match status" value="1"/>
</dbReference>
<dbReference type="GO" id="GO:0005886">
    <property type="term" value="C:plasma membrane"/>
    <property type="evidence" value="ECO:0007669"/>
    <property type="project" value="TreeGrafter"/>
</dbReference>
<dbReference type="Proteomes" id="UP000826271">
    <property type="component" value="Unassembled WGS sequence"/>
</dbReference>
<evidence type="ECO:0000256" key="1">
    <source>
        <dbReference type="SAM" id="MobiDB-lite"/>
    </source>
</evidence>
<feature type="region of interest" description="Disordered" evidence="1">
    <location>
        <begin position="1"/>
        <end position="23"/>
    </location>
</feature>
<dbReference type="GO" id="GO:0005739">
    <property type="term" value="C:mitochondrion"/>
    <property type="evidence" value="ECO:0007669"/>
    <property type="project" value="TreeGrafter"/>
</dbReference>
<name>A0AAV6WF34_9LAMI</name>
<evidence type="ECO:0000313" key="3">
    <source>
        <dbReference type="Proteomes" id="UP000826271"/>
    </source>
</evidence>
<evidence type="ECO:0000313" key="2">
    <source>
        <dbReference type="EMBL" id="KAG8367002.1"/>
    </source>
</evidence>
<dbReference type="EMBL" id="WHWC01000016">
    <property type="protein sequence ID" value="KAG8367002.1"/>
    <property type="molecule type" value="Genomic_DNA"/>
</dbReference>
<keyword evidence="3" id="KW-1185">Reference proteome</keyword>
<evidence type="ECO:0008006" key="4">
    <source>
        <dbReference type="Google" id="ProtNLM"/>
    </source>
</evidence>
<proteinExistence type="predicted"/>
<protein>
    <recommendedName>
        <fullName evidence="4">Saccharopine dehydrogenase</fullName>
    </recommendedName>
</protein>
<sequence length="279" mass="31153">MGSRRRRATAANPRQHLRPELAHPTRSPNKIILNCVGPFGLHGQPVVSAYVDSGCDYLDICGEPEFMERMEALYHERAVEKGSLVISACGFDSIPAEMGMIFHSRQWAGSADPNRVEAYLSLASGKRMVGNYDSWTSTTERIDHRTPQGARSLGCKATISRFNHCAKNAIHPRRKSHGLPGVNENPEHVKKREAFWPSVKPAHFGVKLGTKPLLGLFSKIMLGIFLRLLCKFSFGRWLLLRYPSFFSLGWFKKEGSSEDEVASVTFKMLFVGHGFSDGS</sequence>
<dbReference type="AlphaFoldDB" id="A0AAV6WF34"/>
<accession>A0AAV6WF34</accession>
<dbReference type="GO" id="GO:0009247">
    <property type="term" value="P:glycolipid biosynthetic process"/>
    <property type="evidence" value="ECO:0007669"/>
    <property type="project" value="TreeGrafter"/>
</dbReference>
<comment type="caution">
    <text evidence="2">The sequence shown here is derived from an EMBL/GenBank/DDBJ whole genome shotgun (WGS) entry which is preliminary data.</text>
</comment>
<dbReference type="PANTHER" id="PTHR12286">
    <property type="entry name" value="SACCHAROPINE DEHYDROGENASE-LIKE OXIDOREDUCTASE"/>
    <property type="match status" value="1"/>
</dbReference>
<gene>
    <name evidence="2" type="ORF">BUALT_Bualt16G0027100</name>
</gene>
<dbReference type="Gene3D" id="3.40.50.720">
    <property type="entry name" value="NAD(P)-binding Rossmann-like Domain"/>
    <property type="match status" value="1"/>
</dbReference>
<reference evidence="2" key="1">
    <citation type="submission" date="2019-10" db="EMBL/GenBank/DDBJ databases">
        <authorList>
            <person name="Zhang R."/>
            <person name="Pan Y."/>
            <person name="Wang J."/>
            <person name="Ma R."/>
            <person name="Yu S."/>
        </authorList>
    </citation>
    <scope>NUCLEOTIDE SEQUENCE</scope>
    <source>
        <strain evidence="2">LA-IB0</strain>
        <tissue evidence="2">Leaf</tissue>
    </source>
</reference>
<organism evidence="2 3">
    <name type="scientific">Buddleja alternifolia</name>
    <dbReference type="NCBI Taxonomy" id="168488"/>
    <lineage>
        <taxon>Eukaryota</taxon>
        <taxon>Viridiplantae</taxon>
        <taxon>Streptophyta</taxon>
        <taxon>Embryophyta</taxon>
        <taxon>Tracheophyta</taxon>
        <taxon>Spermatophyta</taxon>
        <taxon>Magnoliopsida</taxon>
        <taxon>eudicotyledons</taxon>
        <taxon>Gunneridae</taxon>
        <taxon>Pentapetalae</taxon>
        <taxon>asterids</taxon>
        <taxon>lamiids</taxon>
        <taxon>Lamiales</taxon>
        <taxon>Scrophulariaceae</taxon>
        <taxon>Buddlejeae</taxon>
        <taxon>Buddleja</taxon>
    </lineage>
</organism>
<dbReference type="InterPro" id="IPR051276">
    <property type="entry name" value="Saccharopine_DH-like_oxidrdct"/>
</dbReference>
<dbReference type="GO" id="GO:0005811">
    <property type="term" value="C:lipid droplet"/>
    <property type="evidence" value="ECO:0007669"/>
    <property type="project" value="TreeGrafter"/>
</dbReference>